<keyword evidence="3" id="KW-0805">Transcription regulation</keyword>
<dbReference type="InterPro" id="IPR039420">
    <property type="entry name" value="WalR-like"/>
</dbReference>
<feature type="domain" description="OmpR/PhoB-type" evidence="9">
    <location>
        <begin position="125"/>
        <end position="225"/>
    </location>
</feature>
<dbReference type="Gene3D" id="3.40.50.2300">
    <property type="match status" value="1"/>
</dbReference>
<organism evidence="10 11">
    <name type="scientific">Rhodospirillum centenum (strain ATCC 51521 / SW)</name>
    <dbReference type="NCBI Taxonomy" id="414684"/>
    <lineage>
        <taxon>Bacteria</taxon>
        <taxon>Pseudomonadati</taxon>
        <taxon>Pseudomonadota</taxon>
        <taxon>Alphaproteobacteria</taxon>
        <taxon>Rhodospirillales</taxon>
        <taxon>Rhodospirillaceae</taxon>
        <taxon>Rhodospirillum</taxon>
    </lineage>
</organism>
<dbReference type="GO" id="GO:0000156">
    <property type="term" value="F:phosphorelay response regulator activity"/>
    <property type="evidence" value="ECO:0007669"/>
    <property type="project" value="TreeGrafter"/>
</dbReference>
<protein>
    <submittedName>
        <fullName evidence="10">Cell cycle transcriptional regulator (CheY-like receiver domain) CtrA, putative</fullName>
    </submittedName>
</protein>
<dbReference type="EMBL" id="CP000613">
    <property type="protein sequence ID" value="ACI97658.1"/>
    <property type="molecule type" value="Genomic_DNA"/>
</dbReference>
<evidence type="ECO:0000256" key="5">
    <source>
        <dbReference type="ARBA" id="ARBA00023163"/>
    </source>
</evidence>
<evidence type="ECO:0000313" key="11">
    <source>
        <dbReference type="Proteomes" id="UP000001591"/>
    </source>
</evidence>
<keyword evidence="11" id="KW-1185">Reference proteome</keyword>
<dbReference type="Pfam" id="PF00486">
    <property type="entry name" value="Trans_reg_C"/>
    <property type="match status" value="1"/>
</dbReference>
<dbReference type="SMART" id="SM00862">
    <property type="entry name" value="Trans_reg_C"/>
    <property type="match status" value="1"/>
</dbReference>
<keyword evidence="2" id="KW-0902">Two-component regulatory system</keyword>
<dbReference type="InterPro" id="IPR001867">
    <property type="entry name" value="OmpR/PhoB-type_DNA-bd"/>
</dbReference>
<gene>
    <name evidence="10" type="primary">ctrA</name>
    <name evidence="10" type="ordered locus">RC1_0209</name>
</gene>
<dbReference type="PROSITE" id="PS50110">
    <property type="entry name" value="RESPONSE_REGULATORY"/>
    <property type="match status" value="1"/>
</dbReference>
<sequence>MRILLIENERLIAAALHREIGKAGLRCELSDEADAIRLMQEGDDSFADYDAILVGTVSNGGGLVTQLRRCSGHTIIIGLLGHRCVTSTIAYLRSGADDVLVKPINALEFEARLHAVRRRTHGHSSSELRVGRLTVYLDGRDPAVDGQRLRLSHREHAIFSVLALNVGRVVSKEKIYETVYGLTGSDPLDKVIDVYICKLRKKLAEATGGDRYIETVYGRGYKFEAPSEEEADIGPVAHIAPLSPALAADDGRHVSG</sequence>
<dbReference type="SUPFAM" id="SSF52172">
    <property type="entry name" value="CheY-like"/>
    <property type="match status" value="1"/>
</dbReference>
<evidence type="ECO:0000256" key="1">
    <source>
        <dbReference type="ARBA" id="ARBA00022553"/>
    </source>
</evidence>
<dbReference type="PANTHER" id="PTHR48111:SF22">
    <property type="entry name" value="REGULATOR OF RPOS"/>
    <property type="match status" value="1"/>
</dbReference>
<dbReference type="AlphaFoldDB" id="B6IQC2"/>
<proteinExistence type="predicted"/>
<dbReference type="InterPro" id="IPR001789">
    <property type="entry name" value="Sig_transdc_resp-reg_receiver"/>
</dbReference>
<evidence type="ECO:0000259" key="9">
    <source>
        <dbReference type="PROSITE" id="PS51755"/>
    </source>
</evidence>
<evidence type="ECO:0000256" key="4">
    <source>
        <dbReference type="ARBA" id="ARBA00023125"/>
    </source>
</evidence>
<dbReference type="HOGENOM" id="CLU_000445_30_1_5"/>
<evidence type="ECO:0000256" key="2">
    <source>
        <dbReference type="ARBA" id="ARBA00023012"/>
    </source>
</evidence>
<evidence type="ECO:0000256" key="7">
    <source>
        <dbReference type="PROSITE-ProRule" id="PRU01091"/>
    </source>
</evidence>
<keyword evidence="5" id="KW-0804">Transcription</keyword>
<dbReference type="PROSITE" id="PS51755">
    <property type="entry name" value="OMPR_PHOB"/>
    <property type="match status" value="1"/>
</dbReference>
<dbReference type="Gene3D" id="1.10.10.10">
    <property type="entry name" value="Winged helix-like DNA-binding domain superfamily/Winged helix DNA-binding domain"/>
    <property type="match status" value="1"/>
</dbReference>
<dbReference type="GO" id="GO:0005829">
    <property type="term" value="C:cytosol"/>
    <property type="evidence" value="ECO:0007669"/>
    <property type="project" value="TreeGrafter"/>
</dbReference>
<accession>B6IQC2</accession>
<dbReference type="GO" id="GO:0000976">
    <property type="term" value="F:transcription cis-regulatory region binding"/>
    <property type="evidence" value="ECO:0007669"/>
    <property type="project" value="TreeGrafter"/>
</dbReference>
<feature type="domain" description="Response regulatory" evidence="8">
    <location>
        <begin position="2"/>
        <end position="117"/>
    </location>
</feature>
<dbReference type="KEGG" id="rce:RC1_0209"/>
<dbReference type="SUPFAM" id="SSF46894">
    <property type="entry name" value="C-terminal effector domain of the bipartite response regulators"/>
    <property type="match status" value="1"/>
</dbReference>
<dbReference type="STRING" id="414684.RC1_0209"/>
<dbReference type="PANTHER" id="PTHR48111">
    <property type="entry name" value="REGULATOR OF RPOS"/>
    <property type="match status" value="1"/>
</dbReference>
<evidence type="ECO:0000256" key="3">
    <source>
        <dbReference type="ARBA" id="ARBA00023015"/>
    </source>
</evidence>
<dbReference type="SMART" id="SM00448">
    <property type="entry name" value="REC"/>
    <property type="match status" value="1"/>
</dbReference>
<dbReference type="Proteomes" id="UP000001591">
    <property type="component" value="Chromosome"/>
</dbReference>
<name>B6IQC2_RHOCS</name>
<dbReference type="GO" id="GO:0032993">
    <property type="term" value="C:protein-DNA complex"/>
    <property type="evidence" value="ECO:0007669"/>
    <property type="project" value="TreeGrafter"/>
</dbReference>
<evidence type="ECO:0000256" key="6">
    <source>
        <dbReference type="PROSITE-ProRule" id="PRU00169"/>
    </source>
</evidence>
<dbReference type="RefSeq" id="WP_012565449.1">
    <property type="nucleotide sequence ID" value="NC_011420.2"/>
</dbReference>
<keyword evidence="1" id="KW-0597">Phosphoprotein</keyword>
<dbReference type="OrthoDB" id="7819228at2"/>
<dbReference type="InterPro" id="IPR016032">
    <property type="entry name" value="Sig_transdc_resp-reg_C-effctor"/>
</dbReference>
<dbReference type="InterPro" id="IPR011006">
    <property type="entry name" value="CheY-like_superfamily"/>
</dbReference>
<evidence type="ECO:0000259" key="8">
    <source>
        <dbReference type="PROSITE" id="PS50110"/>
    </source>
</evidence>
<dbReference type="InterPro" id="IPR036388">
    <property type="entry name" value="WH-like_DNA-bd_sf"/>
</dbReference>
<feature type="DNA-binding region" description="OmpR/PhoB-type" evidence="7">
    <location>
        <begin position="125"/>
        <end position="225"/>
    </location>
</feature>
<keyword evidence="4 7" id="KW-0238">DNA-binding</keyword>
<evidence type="ECO:0000313" key="10">
    <source>
        <dbReference type="EMBL" id="ACI97658.1"/>
    </source>
</evidence>
<dbReference type="eggNOG" id="COG0745">
    <property type="taxonomic scope" value="Bacteria"/>
</dbReference>
<comment type="caution">
    <text evidence="6">Lacks conserved residue(s) required for the propagation of feature annotation.</text>
</comment>
<reference evidence="10 11" key="1">
    <citation type="journal article" date="2010" name="BMC Genomics">
        <title>Metabolic flexibility revealed in the genome of the cyst-forming alpha-1 proteobacterium Rhodospirillum centenum.</title>
        <authorList>
            <person name="Lu Y.K."/>
            <person name="Marden J."/>
            <person name="Han M."/>
            <person name="Swingley W.D."/>
            <person name="Mastrian S.D."/>
            <person name="Chowdhury S.R."/>
            <person name="Hao J."/>
            <person name="Helmy T."/>
            <person name="Kim S."/>
            <person name="Kurdoglu A.A."/>
            <person name="Matthies H.J."/>
            <person name="Rollo D."/>
            <person name="Stothard P."/>
            <person name="Blankenship R.E."/>
            <person name="Bauer C.E."/>
            <person name="Touchman J.W."/>
        </authorList>
    </citation>
    <scope>NUCLEOTIDE SEQUENCE [LARGE SCALE GENOMIC DNA]</scope>
    <source>
        <strain evidence="11">ATCC 51521 / SW</strain>
    </source>
</reference>
<dbReference type="CDD" id="cd00383">
    <property type="entry name" value="trans_reg_C"/>
    <property type="match status" value="1"/>
</dbReference>
<dbReference type="GO" id="GO:0006355">
    <property type="term" value="P:regulation of DNA-templated transcription"/>
    <property type="evidence" value="ECO:0007669"/>
    <property type="project" value="InterPro"/>
</dbReference>